<dbReference type="EC" id="2.7.1.81" evidence="7"/>
<evidence type="ECO:0000259" key="9">
    <source>
        <dbReference type="PROSITE" id="PS50011"/>
    </source>
</evidence>
<dbReference type="Proteomes" id="UP000476696">
    <property type="component" value="Unassembled WGS sequence"/>
</dbReference>
<evidence type="ECO:0000256" key="6">
    <source>
        <dbReference type="ARBA" id="ARBA00037368"/>
    </source>
</evidence>
<evidence type="ECO:0000256" key="5">
    <source>
        <dbReference type="ARBA" id="ARBA00036820"/>
    </source>
</evidence>
<reference evidence="10 11" key="1">
    <citation type="submission" date="2020-03" db="EMBL/GenBank/DDBJ databases">
        <title>Rahnella aceri sp. nov., isoated from traditional Jeju Makgeolli.</title>
        <authorList>
            <person name="Kim I.S."/>
            <person name="Jeon D."/>
        </authorList>
    </citation>
    <scope>NUCLEOTIDE SEQUENCE [LARGE SCALE GENOMIC DNA]</scope>
    <source>
        <strain evidence="10 11">Lac-M11</strain>
    </source>
</reference>
<dbReference type="InterPro" id="IPR050249">
    <property type="entry name" value="Pseudomonas-type_ThrB"/>
</dbReference>
<comment type="caution">
    <text evidence="10">The sequence shown here is derived from an EMBL/GenBank/DDBJ whole genome shotgun (WGS) entry which is preliminary data.</text>
</comment>
<dbReference type="GO" id="GO:0004672">
    <property type="term" value="F:protein kinase activity"/>
    <property type="evidence" value="ECO:0007669"/>
    <property type="project" value="InterPro"/>
</dbReference>
<dbReference type="PANTHER" id="PTHR21064:SF1">
    <property type="entry name" value="HYDROXYLYSINE KINASE"/>
    <property type="match status" value="1"/>
</dbReference>
<dbReference type="PROSITE" id="PS50011">
    <property type="entry name" value="PROTEIN_KINASE_DOM"/>
    <property type="match status" value="1"/>
</dbReference>
<keyword evidence="3 10" id="KW-0808">Transferase</keyword>
<evidence type="ECO:0000256" key="7">
    <source>
        <dbReference type="ARBA" id="ARBA00038873"/>
    </source>
</evidence>
<evidence type="ECO:0000313" key="11">
    <source>
        <dbReference type="Proteomes" id="UP000476696"/>
    </source>
</evidence>
<dbReference type="SUPFAM" id="SSF56112">
    <property type="entry name" value="Protein kinase-like (PK-like)"/>
    <property type="match status" value="1"/>
</dbReference>
<comment type="catalytic activity">
    <reaction evidence="5">
        <text>(5R)-5-hydroxy-L-lysine + GTP = (5R)-5-phosphooxy-L-lysine + GDP + H(+)</text>
        <dbReference type="Rhea" id="RHEA:19049"/>
        <dbReference type="ChEBI" id="CHEBI:15378"/>
        <dbReference type="ChEBI" id="CHEBI:37565"/>
        <dbReference type="ChEBI" id="CHEBI:57882"/>
        <dbReference type="ChEBI" id="CHEBI:58189"/>
        <dbReference type="ChEBI" id="CHEBI:58357"/>
        <dbReference type="EC" id="2.7.1.81"/>
    </reaction>
</comment>
<comment type="subcellular location">
    <subcellularLocation>
        <location evidence="1">Cytoplasm</location>
    </subcellularLocation>
</comment>
<dbReference type="Gene3D" id="3.30.200.20">
    <property type="entry name" value="Phosphorylase Kinase, domain 1"/>
    <property type="match status" value="1"/>
</dbReference>
<accession>A0A6M2B743</accession>
<evidence type="ECO:0000256" key="3">
    <source>
        <dbReference type="ARBA" id="ARBA00022679"/>
    </source>
</evidence>
<feature type="domain" description="Protein kinase" evidence="9">
    <location>
        <begin position="22"/>
        <end position="355"/>
    </location>
</feature>
<protein>
    <recommendedName>
        <fullName evidence="8">Hydroxylysine kinase</fullName>
        <ecNumber evidence="7">2.7.1.81</ecNumber>
    </recommendedName>
</protein>
<evidence type="ECO:0000313" key="10">
    <source>
        <dbReference type="EMBL" id="NGX88463.1"/>
    </source>
</evidence>
<sequence length="355" mass="39719">MSETPSLLTTEVPRVSPLQAENIAAQIYGLEGSAQVLGGERDSNFCLTTLSGRAYMLRFVNPAEVPEEVDFQTAILSHLARRDSHLPVPRLQKSRSGELTPQVSVAGQNLTLRAVSYLPGTAQFQVPRSQTLMRELGDTLARLDIALSDFEHPGAKRDLLWDISDMSRLEGWIPHLTDPEQRHTISRVLDIHQQKVVPASRFLRKQVIHNDLNAHNVLVKSADPQRLAGIIDFGDALRAPLINELATALAYQLDSQGENLFQYCRPMIAAYTARQPLSEAEQHVLPELVASRLALSLLIAQHRAVLYPQNRDYILRNQAHAWGSLSRLMALSFSQTGEIFSQSCTSDWPYREQKC</sequence>
<dbReference type="InterPro" id="IPR002575">
    <property type="entry name" value="Aminoglycoside_PTrfase"/>
</dbReference>
<dbReference type="InterPro" id="IPR000719">
    <property type="entry name" value="Prot_kinase_dom"/>
</dbReference>
<dbReference type="RefSeq" id="WP_165059900.1">
    <property type="nucleotide sequence ID" value="NZ_JAADJS010000003.1"/>
</dbReference>
<comment type="function">
    <text evidence="6">Catalyzes the GTP-dependent phosphorylation of 5-hydroxy-L-lysine.</text>
</comment>
<dbReference type="InterPro" id="IPR011009">
    <property type="entry name" value="Kinase-like_dom_sf"/>
</dbReference>
<keyword evidence="11" id="KW-1185">Reference proteome</keyword>
<name>A0A6M2B743_9GAMM</name>
<dbReference type="GO" id="GO:0047992">
    <property type="term" value="F:hydroxylysine kinase activity"/>
    <property type="evidence" value="ECO:0007669"/>
    <property type="project" value="UniProtKB-EC"/>
</dbReference>
<dbReference type="PANTHER" id="PTHR21064">
    <property type="entry name" value="AMINOGLYCOSIDE PHOSPHOTRANSFERASE DOMAIN-CONTAINING PROTEIN-RELATED"/>
    <property type="match status" value="1"/>
</dbReference>
<organism evidence="10 11">
    <name type="scientific">Rahnella contaminans</name>
    <dbReference type="NCBI Taxonomy" id="2703882"/>
    <lineage>
        <taxon>Bacteria</taxon>
        <taxon>Pseudomonadati</taxon>
        <taxon>Pseudomonadota</taxon>
        <taxon>Gammaproteobacteria</taxon>
        <taxon>Enterobacterales</taxon>
        <taxon>Yersiniaceae</taxon>
        <taxon>Rahnella</taxon>
    </lineage>
</organism>
<proteinExistence type="predicted"/>
<evidence type="ECO:0000256" key="2">
    <source>
        <dbReference type="ARBA" id="ARBA00022490"/>
    </source>
</evidence>
<evidence type="ECO:0000256" key="8">
    <source>
        <dbReference type="ARBA" id="ARBA00040505"/>
    </source>
</evidence>
<dbReference type="Pfam" id="PF01636">
    <property type="entry name" value="APH"/>
    <property type="match status" value="1"/>
</dbReference>
<dbReference type="GO" id="GO:0005737">
    <property type="term" value="C:cytoplasm"/>
    <property type="evidence" value="ECO:0007669"/>
    <property type="project" value="UniProtKB-SubCell"/>
</dbReference>
<keyword evidence="2" id="KW-0963">Cytoplasm</keyword>
<dbReference type="EMBL" id="JAADJS010000003">
    <property type="protein sequence ID" value="NGX88463.1"/>
    <property type="molecule type" value="Genomic_DNA"/>
</dbReference>
<gene>
    <name evidence="10" type="ORF">GW579_15400</name>
</gene>
<keyword evidence="4" id="KW-0418">Kinase</keyword>
<evidence type="ECO:0000256" key="1">
    <source>
        <dbReference type="ARBA" id="ARBA00004496"/>
    </source>
</evidence>
<dbReference type="Gene3D" id="3.90.1200.10">
    <property type="match status" value="1"/>
</dbReference>
<evidence type="ECO:0000256" key="4">
    <source>
        <dbReference type="ARBA" id="ARBA00022777"/>
    </source>
</evidence>
<dbReference type="AlphaFoldDB" id="A0A6M2B743"/>
<dbReference type="GO" id="GO:0005524">
    <property type="term" value="F:ATP binding"/>
    <property type="evidence" value="ECO:0007669"/>
    <property type="project" value="InterPro"/>
</dbReference>